<dbReference type="EMBL" id="CAADEY010000013">
    <property type="protein sequence ID" value="VFJ45922.1"/>
    <property type="molecule type" value="Genomic_DNA"/>
</dbReference>
<accession>A0A450S2R0</accession>
<proteinExistence type="predicted"/>
<reference evidence="1" key="1">
    <citation type="submission" date="2019-02" db="EMBL/GenBank/DDBJ databases">
        <authorList>
            <person name="Gruber-Vodicka R. H."/>
            <person name="Seah K. B. B."/>
        </authorList>
    </citation>
    <scope>NUCLEOTIDE SEQUENCE</scope>
    <source>
        <strain evidence="1">BECK_DK161</strain>
    </source>
</reference>
<name>A0A450S2R0_9GAMM</name>
<sequence>MNDRNITDPIVRETRRIRDEHARRFHYDLDAICEDYMARQIEEGDRLVRLYPNERVTKMQAVSPGDGRAAG</sequence>
<gene>
    <name evidence="1" type="ORF">BECKDK2373C_GA0170839_101322</name>
</gene>
<protein>
    <submittedName>
        <fullName evidence="1">Uncharacterized protein</fullName>
    </submittedName>
</protein>
<organism evidence="1">
    <name type="scientific">Candidatus Kentrum sp. DK</name>
    <dbReference type="NCBI Taxonomy" id="2126562"/>
    <lineage>
        <taxon>Bacteria</taxon>
        <taxon>Pseudomonadati</taxon>
        <taxon>Pseudomonadota</taxon>
        <taxon>Gammaproteobacteria</taxon>
        <taxon>Candidatus Kentrum</taxon>
    </lineage>
</organism>
<evidence type="ECO:0000313" key="1">
    <source>
        <dbReference type="EMBL" id="VFJ45922.1"/>
    </source>
</evidence>
<dbReference type="AlphaFoldDB" id="A0A450S2R0"/>